<dbReference type="InterPro" id="IPR001563">
    <property type="entry name" value="Peptidase_S10"/>
</dbReference>
<dbReference type="OrthoDB" id="443318at2759"/>
<dbReference type="FunFam" id="3.40.50.1820:FF:000072">
    <property type="entry name" value="Serine carboxypeptidase-like 19"/>
    <property type="match status" value="1"/>
</dbReference>
<reference evidence="2 3" key="1">
    <citation type="submission" date="2020-10" db="EMBL/GenBank/DDBJ databases">
        <title>The Coptis chinensis genome and diversification of protoberbering-type alkaloids.</title>
        <authorList>
            <person name="Wang B."/>
            <person name="Shu S."/>
            <person name="Song C."/>
            <person name="Liu Y."/>
        </authorList>
    </citation>
    <scope>NUCLEOTIDE SEQUENCE [LARGE SCALE GENOMIC DNA]</scope>
    <source>
        <strain evidence="2">HL-2020</strain>
        <tissue evidence="2">Leaf</tissue>
    </source>
</reference>
<accession>A0A835IND9</accession>
<dbReference type="InterPro" id="IPR029058">
    <property type="entry name" value="AB_hydrolase_fold"/>
</dbReference>
<dbReference type="PANTHER" id="PTHR11802">
    <property type="entry name" value="SERINE PROTEASE FAMILY S10 SERINE CARBOXYPEPTIDASE"/>
    <property type="match status" value="1"/>
</dbReference>
<evidence type="ECO:0000256" key="1">
    <source>
        <dbReference type="ARBA" id="ARBA00009431"/>
    </source>
</evidence>
<comment type="caution">
    <text evidence="2">The sequence shown here is derived from an EMBL/GenBank/DDBJ whole genome shotgun (WGS) entry which is preliminary data.</text>
</comment>
<dbReference type="Gene3D" id="3.40.50.1820">
    <property type="entry name" value="alpha/beta hydrolase"/>
    <property type="match status" value="1"/>
</dbReference>
<dbReference type="Gene3D" id="3.40.50.12670">
    <property type="match status" value="1"/>
</dbReference>
<keyword evidence="3" id="KW-1185">Reference proteome</keyword>
<dbReference type="Proteomes" id="UP000631114">
    <property type="component" value="Unassembled WGS sequence"/>
</dbReference>
<comment type="similarity">
    <text evidence="1">Belongs to the peptidase S10 family.</text>
</comment>
<dbReference type="GO" id="GO:0016747">
    <property type="term" value="F:acyltransferase activity, transferring groups other than amino-acyl groups"/>
    <property type="evidence" value="ECO:0007669"/>
    <property type="project" value="TreeGrafter"/>
</dbReference>
<dbReference type="GO" id="GO:0019748">
    <property type="term" value="P:secondary metabolic process"/>
    <property type="evidence" value="ECO:0007669"/>
    <property type="project" value="TreeGrafter"/>
</dbReference>
<gene>
    <name evidence="2" type="ORF">IFM89_016630</name>
</gene>
<dbReference type="PRINTS" id="PR00724">
    <property type="entry name" value="CRBOXYPTASEC"/>
</dbReference>
<name>A0A835IND9_9MAGN</name>
<evidence type="ECO:0000313" key="2">
    <source>
        <dbReference type="EMBL" id="KAF9621136.1"/>
    </source>
</evidence>
<dbReference type="GO" id="GO:0006508">
    <property type="term" value="P:proteolysis"/>
    <property type="evidence" value="ECO:0007669"/>
    <property type="project" value="InterPro"/>
</dbReference>
<dbReference type="EMBL" id="JADFTS010000002">
    <property type="protein sequence ID" value="KAF9621136.1"/>
    <property type="molecule type" value="Genomic_DNA"/>
</dbReference>
<dbReference type="Pfam" id="PF00450">
    <property type="entry name" value="Peptidase_S10"/>
    <property type="match status" value="1"/>
</dbReference>
<organism evidence="2 3">
    <name type="scientific">Coptis chinensis</name>
    <dbReference type="NCBI Taxonomy" id="261450"/>
    <lineage>
        <taxon>Eukaryota</taxon>
        <taxon>Viridiplantae</taxon>
        <taxon>Streptophyta</taxon>
        <taxon>Embryophyta</taxon>
        <taxon>Tracheophyta</taxon>
        <taxon>Spermatophyta</taxon>
        <taxon>Magnoliopsida</taxon>
        <taxon>Ranunculales</taxon>
        <taxon>Ranunculaceae</taxon>
        <taxon>Coptidoideae</taxon>
        <taxon>Coptis</taxon>
    </lineage>
</organism>
<dbReference type="AlphaFoldDB" id="A0A835IND9"/>
<dbReference type="GO" id="GO:0004185">
    <property type="term" value="F:serine-type carboxypeptidase activity"/>
    <property type="evidence" value="ECO:0007669"/>
    <property type="project" value="InterPro"/>
</dbReference>
<evidence type="ECO:0000313" key="3">
    <source>
        <dbReference type="Proteomes" id="UP000631114"/>
    </source>
</evidence>
<proteinExistence type="inferred from homology"/>
<dbReference type="PANTHER" id="PTHR11802:SF29">
    <property type="entry name" value="SERINE CARBOXYPEPTIDASE-LIKE 19"/>
    <property type="match status" value="1"/>
</dbReference>
<dbReference type="SUPFAM" id="SSF53474">
    <property type="entry name" value="alpha/beta-Hydrolases"/>
    <property type="match status" value="1"/>
</dbReference>
<protein>
    <submittedName>
        <fullName evidence="2">Uncharacterized protein</fullName>
    </submittedName>
</protein>
<sequence>MAAVVEPLPSKNWPLLFYVRFVLVLLLWSATVKLAYAVSCDVFTVRYLPGFEGPLPFHLETGYVGVGEKDDLQLFYYFVHSERNPTEDPLVLWLSGGPRCSSLSGLAYEIGPIYFRAAEGNGNRPTLALNPYSWTKAANIIFLDAPVGTGFSYSKTGKGLNMSDTKSAGDTYQFLMKWLMDHPEFLSNPLYICGDSYSGIIIPIIVQEVLNGIAAPASKEHLFNFKGYLIGNPLTDRHLETNAQVSFAHGMGLISDELHESLKRTCKGEYVNVDSTNIECLKDCGAFSKCISGVNKEQILEPLCYTVTPKQEISTHSRRSLMSIRGFLSSESLRPTTCRIYNYMLSEYWANDDEVRNALKIRKGTVEEWIRCNQYRLPYESDVKTSIDYHLSINTRGYRSLIYSGDHDMMVSHVSTEAWIRLINSSIIDDWHPWEGGTQLQSTSLRNVLQCFRVLRAATTAVSSGYTVRSLPGVEGPLPFHLGTGYVGVDERDDKQS</sequence>